<evidence type="ECO:0000313" key="4">
    <source>
        <dbReference type="Proteomes" id="UP000190188"/>
    </source>
</evidence>
<evidence type="ECO:0008006" key="5">
    <source>
        <dbReference type="Google" id="ProtNLM"/>
    </source>
</evidence>
<dbReference type="InterPro" id="IPR050194">
    <property type="entry name" value="Glycosyltransferase_grp1"/>
</dbReference>
<dbReference type="PANTHER" id="PTHR45947">
    <property type="entry name" value="SULFOQUINOVOSYL TRANSFERASE SQD2"/>
    <property type="match status" value="1"/>
</dbReference>
<evidence type="ECO:0000259" key="2">
    <source>
        <dbReference type="Pfam" id="PF13439"/>
    </source>
</evidence>
<organism evidence="3 4">
    <name type="scientific">Paenibacillus selenitireducens</name>
    <dbReference type="NCBI Taxonomy" id="1324314"/>
    <lineage>
        <taxon>Bacteria</taxon>
        <taxon>Bacillati</taxon>
        <taxon>Bacillota</taxon>
        <taxon>Bacilli</taxon>
        <taxon>Bacillales</taxon>
        <taxon>Paenibacillaceae</taxon>
        <taxon>Paenibacillus</taxon>
    </lineage>
</organism>
<dbReference type="Gene3D" id="3.40.50.2000">
    <property type="entry name" value="Glycogen Phosphorylase B"/>
    <property type="match status" value="2"/>
</dbReference>
<dbReference type="Pfam" id="PF00534">
    <property type="entry name" value="Glycos_transf_1"/>
    <property type="match status" value="1"/>
</dbReference>
<name>A0A1T2X2K5_9BACL</name>
<gene>
    <name evidence="3" type="ORF">BVG16_25480</name>
</gene>
<dbReference type="InterPro" id="IPR028098">
    <property type="entry name" value="Glyco_trans_4-like_N"/>
</dbReference>
<dbReference type="GO" id="GO:0016757">
    <property type="term" value="F:glycosyltransferase activity"/>
    <property type="evidence" value="ECO:0007669"/>
    <property type="project" value="InterPro"/>
</dbReference>
<dbReference type="STRING" id="1324314.BVG16_25480"/>
<reference evidence="3 4" key="1">
    <citation type="submission" date="2017-01" db="EMBL/GenBank/DDBJ databases">
        <title>Genome analysis of Paenibacillus selenitrireducens ES3-24.</title>
        <authorList>
            <person name="Xu D."/>
            <person name="Yao R."/>
            <person name="Zheng S."/>
        </authorList>
    </citation>
    <scope>NUCLEOTIDE SEQUENCE [LARGE SCALE GENOMIC DNA]</scope>
    <source>
        <strain evidence="3 4">ES3-24</strain>
    </source>
</reference>
<dbReference type="OrthoDB" id="9814612at2"/>
<feature type="domain" description="Glycosyltransferase subfamily 4-like N-terminal" evidence="2">
    <location>
        <begin position="16"/>
        <end position="136"/>
    </location>
</feature>
<dbReference type="EMBL" id="MSZX01000012">
    <property type="protein sequence ID" value="OPA74104.1"/>
    <property type="molecule type" value="Genomic_DNA"/>
</dbReference>
<accession>A0A1T2X2K5</accession>
<sequence>MKILHVSLGLPPYRTGGLTKYCMDLMLTQIEQMNEVVLLYPGHHQPGSRSYIRKDRVEQGIQVYEIVNPLPVSLMGGIRKPKKFMKTSHMDHYVTFLQEINPDRVHLHTFMGIHRSFLEAAKSMQIPIVFTTHDYFGICPKVSLLDSEGGFCNDYGDGAKCIDCNRQSYRSMTLFLMQTKYYRKWKNSNLIKALRARMKKTITDKEMKKKVVPKTTIVPVNPKLAREYGMLRSYYIDMMRCVDYFHFNSTVSKMIYSQYLDVKGEVISISHRDIVDQRKIREFHTKDMPLRLTYLGPVDTYKGFFLLKECLDHISQTTNHLWHLKVYGGGYVEQTKEDQSRYSYKGRYGYEQLEEIFNETDLLIIPSLWKETFGFIGLEALAHGVPSLVSDYVGFTDLIQDGQNGMLFQPNSHDLIDKLLIVMEDREYLSQLNRNICTMDIHFTMDQHAKVMTDFYCSMKNSKLYKDHLTLGVMH</sequence>
<evidence type="ECO:0000313" key="3">
    <source>
        <dbReference type="EMBL" id="OPA74104.1"/>
    </source>
</evidence>
<comment type="caution">
    <text evidence="3">The sequence shown here is derived from an EMBL/GenBank/DDBJ whole genome shotgun (WGS) entry which is preliminary data.</text>
</comment>
<feature type="domain" description="Glycosyl transferase family 1" evidence="1">
    <location>
        <begin position="277"/>
        <end position="435"/>
    </location>
</feature>
<evidence type="ECO:0000259" key="1">
    <source>
        <dbReference type="Pfam" id="PF00534"/>
    </source>
</evidence>
<keyword evidence="4" id="KW-1185">Reference proteome</keyword>
<dbReference type="RefSeq" id="WP_078502021.1">
    <property type="nucleotide sequence ID" value="NZ_MSZX01000012.1"/>
</dbReference>
<dbReference type="Proteomes" id="UP000190188">
    <property type="component" value="Unassembled WGS sequence"/>
</dbReference>
<dbReference type="Pfam" id="PF13439">
    <property type="entry name" value="Glyco_transf_4"/>
    <property type="match status" value="1"/>
</dbReference>
<dbReference type="InterPro" id="IPR001296">
    <property type="entry name" value="Glyco_trans_1"/>
</dbReference>
<dbReference type="PANTHER" id="PTHR45947:SF13">
    <property type="entry name" value="TRANSFERASE"/>
    <property type="match status" value="1"/>
</dbReference>
<dbReference type="SUPFAM" id="SSF53756">
    <property type="entry name" value="UDP-Glycosyltransferase/glycogen phosphorylase"/>
    <property type="match status" value="1"/>
</dbReference>
<proteinExistence type="predicted"/>
<protein>
    <recommendedName>
        <fullName evidence="5">Glycosyl transferase family 1</fullName>
    </recommendedName>
</protein>
<dbReference type="AlphaFoldDB" id="A0A1T2X2K5"/>